<evidence type="ECO:0000313" key="2">
    <source>
        <dbReference type="Proteomes" id="UP001444071"/>
    </source>
</evidence>
<proteinExistence type="predicted"/>
<protein>
    <submittedName>
        <fullName evidence="1">Uncharacterized protein</fullName>
    </submittedName>
</protein>
<reference evidence="1 2" key="1">
    <citation type="submission" date="2021-06" db="EMBL/GenBank/DDBJ databases">
        <authorList>
            <person name="Palmer J.M."/>
        </authorList>
    </citation>
    <scope>NUCLEOTIDE SEQUENCE [LARGE SCALE GENOMIC DNA]</scope>
    <source>
        <strain evidence="1 2">XR_2019</strain>
        <tissue evidence="1">Muscle</tissue>
    </source>
</reference>
<name>A0ABV0W291_9TELE</name>
<accession>A0ABV0W291</accession>
<sequence>PSGRRQRILTHSVSCTSSSSLCSLDLYWMTHLHQAPEELTSGLSRKILLAPSSLLHRKDSILALTVACLSTLHYWLSEETIITH</sequence>
<comment type="caution">
    <text evidence="1">The sequence shown here is derived from an EMBL/GenBank/DDBJ whole genome shotgun (WGS) entry which is preliminary data.</text>
</comment>
<evidence type="ECO:0000313" key="1">
    <source>
        <dbReference type="EMBL" id="MEQ2263651.1"/>
    </source>
</evidence>
<keyword evidence="2" id="KW-1185">Reference proteome</keyword>
<dbReference type="Proteomes" id="UP001444071">
    <property type="component" value="Unassembled WGS sequence"/>
</dbReference>
<gene>
    <name evidence="1" type="ORF">XENORESO_010767</name>
</gene>
<feature type="non-terminal residue" evidence="1">
    <location>
        <position position="1"/>
    </location>
</feature>
<organism evidence="1 2">
    <name type="scientific">Xenotaenia resolanae</name>
    <dbReference type="NCBI Taxonomy" id="208358"/>
    <lineage>
        <taxon>Eukaryota</taxon>
        <taxon>Metazoa</taxon>
        <taxon>Chordata</taxon>
        <taxon>Craniata</taxon>
        <taxon>Vertebrata</taxon>
        <taxon>Euteleostomi</taxon>
        <taxon>Actinopterygii</taxon>
        <taxon>Neopterygii</taxon>
        <taxon>Teleostei</taxon>
        <taxon>Neoteleostei</taxon>
        <taxon>Acanthomorphata</taxon>
        <taxon>Ovalentaria</taxon>
        <taxon>Atherinomorphae</taxon>
        <taxon>Cyprinodontiformes</taxon>
        <taxon>Goodeidae</taxon>
        <taxon>Xenotaenia</taxon>
    </lineage>
</organism>
<dbReference type="EMBL" id="JAHRIM010023344">
    <property type="protein sequence ID" value="MEQ2263651.1"/>
    <property type="molecule type" value="Genomic_DNA"/>
</dbReference>